<proteinExistence type="predicted"/>
<dbReference type="RefSeq" id="WP_043615478.1">
    <property type="nucleotide sequence ID" value="NZ_CP024028.1"/>
</dbReference>
<dbReference type="InterPro" id="IPR039447">
    <property type="entry name" value="UreH-like_TM_dom"/>
</dbReference>
<dbReference type="PANTHER" id="PTHR42208">
    <property type="entry name" value="HEAVY METAL TRANSPORTER-RELATED"/>
    <property type="match status" value="1"/>
</dbReference>
<evidence type="ECO:0000313" key="4">
    <source>
        <dbReference type="Proteomes" id="UP000196342"/>
    </source>
</evidence>
<reference evidence="3 4" key="1">
    <citation type="submission" date="2017-05" db="EMBL/GenBank/DDBJ databases">
        <title>Chromobacterium violaceum GHPS1 isolated from Hydrocarbon polluted soil in French Guiana display an awesome secondary metabolite arsenal and a battery of drug and heavy-metal-resistance and detoxification of xenobiotics proteins.</title>
        <authorList>
            <person name="Belbahri L."/>
        </authorList>
    </citation>
    <scope>NUCLEOTIDE SEQUENCE [LARGE SCALE GENOMIC DNA]</scope>
    <source>
        <strain evidence="3 4">GHPS1</strain>
    </source>
</reference>
<feature type="transmembrane region" description="Helical" evidence="1">
    <location>
        <begin position="135"/>
        <end position="159"/>
    </location>
</feature>
<feature type="transmembrane region" description="Helical" evidence="1">
    <location>
        <begin position="165"/>
        <end position="188"/>
    </location>
</feature>
<dbReference type="Pfam" id="PF13386">
    <property type="entry name" value="DsbD_2"/>
    <property type="match status" value="1"/>
</dbReference>
<accession>A0A202BDU7</accession>
<organism evidence="3 4">
    <name type="scientific">Chromobacterium violaceum</name>
    <dbReference type="NCBI Taxonomy" id="536"/>
    <lineage>
        <taxon>Bacteria</taxon>
        <taxon>Pseudomonadati</taxon>
        <taxon>Pseudomonadota</taxon>
        <taxon>Betaproteobacteria</taxon>
        <taxon>Neisseriales</taxon>
        <taxon>Chromobacteriaceae</taxon>
        <taxon>Chromobacterium</taxon>
    </lineage>
</organism>
<gene>
    <name evidence="3" type="ORF">CBW21_03575</name>
</gene>
<dbReference type="Proteomes" id="UP000196342">
    <property type="component" value="Unassembled WGS sequence"/>
</dbReference>
<feature type="transmembrane region" description="Helical" evidence="1">
    <location>
        <begin position="81"/>
        <end position="108"/>
    </location>
</feature>
<keyword evidence="1" id="KW-0472">Membrane</keyword>
<keyword evidence="4" id="KW-1185">Reference proteome</keyword>
<feature type="transmembrane region" description="Helical" evidence="1">
    <location>
        <begin position="6"/>
        <end position="33"/>
    </location>
</feature>
<dbReference type="PANTHER" id="PTHR42208:SF1">
    <property type="entry name" value="HEAVY METAL TRANSPORTER"/>
    <property type="match status" value="1"/>
</dbReference>
<evidence type="ECO:0000313" key="3">
    <source>
        <dbReference type="EMBL" id="OVE49658.1"/>
    </source>
</evidence>
<dbReference type="EMBL" id="NHOO01000003">
    <property type="protein sequence ID" value="OVE49658.1"/>
    <property type="molecule type" value="Genomic_DNA"/>
</dbReference>
<keyword evidence="1" id="KW-0812">Transmembrane</keyword>
<keyword evidence="1" id="KW-1133">Transmembrane helix</keyword>
<protein>
    <recommendedName>
        <fullName evidence="2">Urease accessory protein UreH-like transmembrane domain-containing protein</fullName>
    </recommendedName>
</protein>
<sequence length="225" mass="23065">MIETNYWILFLAGLLGGGHCVGMCGGIVAALTLHQPTGHARWRVLAGYNLGRIASYALIGALLGGLAAGGLSLASTHSWQLGLAALADLMLIAMGLYLAGFAQAVTALEKLGQPVWRRIQPLVGRLLPVRSAGRAVAVGAVWGWLPCGLVYSASISALASGSAGAGAGLMLAFGLGTLPNLLLMGVFADSLRRWMQKRPVRLAAGLGVAGIGAWKLAQLVSGTIS</sequence>
<feature type="transmembrane region" description="Helical" evidence="1">
    <location>
        <begin position="53"/>
        <end position="75"/>
    </location>
</feature>
<feature type="domain" description="Urease accessory protein UreH-like transmembrane" evidence="2">
    <location>
        <begin position="9"/>
        <end position="209"/>
    </location>
</feature>
<comment type="caution">
    <text evidence="3">The sequence shown here is derived from an EMBL/GenBank/DDBJ whole genome shotgun (WGS) entry which is preliminary data.</text>
</comment>
<name>A0A202BDU7_CHRVL</name>
<feature type="transmembrane region" description="Helical" evidence="1">
    <location>
        <begin position="200"/>
        <end position="217"/>
    </location>
</feature>
<dbReference type="AlphaFoldDB" id="A0A202BDU7"/>
<dbReference type="GeneID" id="66368770"/>
<evidence type="ECO:0000259" key="2">
    <source>
        <dbReference type="Pfam" id="PF13386"/>
    </source>
</evidence>
<evidence type="ECO:0000256" key="1">
    <source>
        <dbReference type="SAM" id="Phobius"/>
    </source>
</evidence>